<feature type="non-terminal residue" evidence="1">
    <location>
        <position position="70"/>
    </location>
</feature>
<dbReference type="Proteomes" id="UP000789405">
    <property type="component" value="Unassembled WGS sequence"/>
</dbReference>
<sequence>MQNVIPLYVMDINIDNSTILETNNDEIYINDEKVIHSITELIEKASYRSIKDILKYIIPFYIEENILNPN</sequence>
<dbReference type="EMBL" id="CAJVPY010008415">
    <property type="protein sequence ID" value="CAG8695490.1"/>
    <property type="molecule type" value="Genomic_DNA"/>
</dbReference>
<name>A0A9N9HMG9_9GLOM</name>
<protein>
    <submittedName>
        <fullName evidence="1">25767_t:CDS:1</fullName>
    </submittedName>
</protein>
<dbReference type="OrthoDB" id="2434889at2759"/>
<reference evidence="1" key="1">
    <citation type="submission" date="2021-06" db="EMBL/GenBank/DDBJ databases">
        <authorList>
            <person name="Kallberg Y."/>
            <person name="Tangrot J."/>
            <person name="Rosling A."/>
        </authorList>
    </citation>
    <scope>NUCLEOTIDE SEQUENCE</scope>
    <source>
        <strain evidence="1">MA453B</strain>
    </source>
</reference>
<comment type="caution">
    <text evidence="1">The sequence shown here is derived from an EMBL/GenBank/DDBJ whole genome shotgun (WGS) entry which is preliminary data.</text>
</comment>
<evidence type="ECO:0000313" key="2">
    <source>
        <dbReference type="Proteomes" id="UP000789405"/>
    </source>
</evidence>
<organism evidence="1 2">
    <name type="scientific">Dentiscutata erythropus</name>
    <dbReference type="NCBI Taxonomy" id="1348616"/>
    <lineage>
        <taxon>Eukaryota</taxon>
        <taxon>Fungi</taxon>
        <taxon>Fungi incertae sedis</taxon>
        <taxon>Mucoromycota</taxon>
        <taxon>Glomeromycotina</taxon>
        <taxon>Glomeromycetes</taxon>
        <taxon>Diversisporales</taxon>
        <taxon>Gigasporaceae</taxon>
        <taxon>Dentiscutata</taxon>
    </lineage>
</organism>
<gene>
    <name evidence="1" type="ORF">DERYTH_LOCUS12648</name>
</gene>
<accession>A0A9N9HMG9</accession>
<keyword evidence="2" id="KW-1185">Reference proteome</keyword>
<proteinExistence type="predicted"/>
<dbReference type="AlphaFoldDB" id="A0A9N9HMG9"/>
<evidence type="ECO:0000313" key="1">
    <source>
        <dbReference type="EMBL" id="CAG8695490.1"/>
    </source>
</evidence>